<evidence type="ECO:0000313" key="3">
    <source>
        <dbReference type="Proteomes" id="UP001432027"/>
    </source>
</evidence>
<evidence type="ECO:0000256" key="1">
    <source>
        <dbReference type="SAM" id="Phobius"/>
    </source>
</evidence>
<dbReference type="AlphaFoldDB" id="A0AAV5UDH1"/>
<name>A0AAV5UDH1_9BILA</name>
<dbReference type="Proteomes" id="UP001432027">
    <property type="component" value="Unassembled WGS sequence"/>
</dbReference>
<sequence length="264" mass="30135">FKQDSKKLIWVFGISSCLTFFILTLSVINLLIGYRSLAAATCLVGSYLAAADFPMIASAELSMQYGCCGFVESLDWHKEKIFEWNSMLTDTKMTIQQNFSWVDQCADQMNKGPYDNYLCALPYFCTEGEDKIYSINISQYSRTDLSLLIHEESRIRDSFFEKDFSTKLHKGCISIIADKFEQLNPIFVVSTVIFVLVLLLQTFLIAITFVNDNAIGRLVKNDGVPSFEKLEKCGPLAFFKNFDRKMGVQKKNHQEKDNISSEEE</sequence>
<keyword evidence="1" id="KW-0472">Membrane</keyword>
<evidence type="ECO:0000313" key="2">
    <source>
        <dbReference type="EMBL" id="GMT04362.1"/>
    </source>
</evidence>
<feature type="transmembrane region" description="Helical" evidence="1">
    <location>
        <begin position="9"/>
        <end position="32"/>
    </location>
</feature>
<evidence type="ECO:0008006" key="4">
    <source>
        <dbReference type="Google" id="ProtNLM"/>
    </source>
</evidence>
<keyword evidence="3" id="KW-1185">Reference proteome</keyword>
<gene>
    <name evidence="2" type="ORF">PENTCL1PPCAC_26536</name>
</gene>
<feature type="transmembrane region" description="Helical" evidence="1">
    <location>
        <begin position="186"/>
        <end position="210"/>
    </location>
</feature>
<comment type="caution">
    <text evidence="2">The sequence shown here is derived from an EMBL/GenBank/DDBJ whole genome shotgun (WGS) entry which is preliminary data.</text>
</comment>
<accession>A0AAV5UDH1</accession>
<keyword evidence="1" id="KW-0812">Transmembrane</keyword>
<protein>
    <recommendedName>
        <fullName evidence="4">Tetraspannin</fullName>
    </recommendedName>
</protein>
<reference evidence="2" key="1">
    <citation type="submission" date="2023-10" db="EMBL/GenBank/DDBJ databases">
        <title>Genome assembly of Pristionchus species.</title>
        <authorList>
            <person name="Yoshida K."/>
            <person name="Sommer R.J."/>
        </authorList>
    </citation>
    <scope>NUCLEOTIDE SEQUENCE</scope>
    <source>
        <strain evidence="2">RS0144</strain>
    </source>
</reference>
<feature type="non-terminal residue" evidence="2">
    <location>
        <position position="1"/>
    </location>
</feature>
<organism evidence="2 3">
    <name type="scientific">Pristionchus entomophagus</name>
    <dbReference type="NCBI Taxonomy" id="358040"/>
    <lineage>
        <taxon>Eukaryota</taxon>
        <taxon>Metazoa</taxon>
        <taxon>Ecdysozoa</taxon>
        <taxon>Nematoda</taxon>
        <taxon>Chromadorea</taxon>
        <taxon>Rhabditida</taxon>
        <taxon>Rhabditina</taxon>
        <taxon>Diplogasteromorpha</taxon>
        <taxon>Diplogasteroidea</taxon>
        <taxon>Neodiplogasteridae</taxon>
        <taxon>Pristionchus</taxon>
    </lineage>
</organism>
<proteinExistence type="predicted"/>
<dbReference type="EMBL" id="BTSX01000006">
    <property type="protein sequence ID" value="GMT04362.1"/>
    <property type="molecule type" value="Genomic_DNA"/>
</dbReference>
<keyword evidence="1" id="KW-1133">Transmembrane helix</keyword>